<evidence type="ECO:0000259" key="1">
    <source>
        <dbReference type="Pfam" id="PF19780"/>
    </source>
</evidence>
<sequence length="163" mass="18975">MKQFLLVFSMISLGCYAQNTVYFPENGTSPNADLNEIAWMEGHWKGEAFGGITEEIWSPPLGGSMMFVFKLVDKNEVVFYEIGHIRQVEETLVFELKHFHGDLKGWEEKDEVQSFKLVESKENRVSFDGFTFEKISADEINIYVVIEHDDKTTEEVKFNYKRQ</sequence>
<accession>A0A3B0TIP8</accession>
<dbReference type="EMBL" id="UOEL01000100">
    <property type="protein sequence ID" value="VAW13177.1"/>
    <property type="molecule type" value="Genomic_DNA"/>
</dbReference>
<proteinExistence type="predicted"/>
<dbReference type="Pfam" id="PF19780">
    <property type="entry name" value="DUF6265"/>
    <property type="match status" value="1"/>
</dbReference>
<gene>
    <name evidence="2" type="ORF">MNBD_BACTEROID03-2529</name>
</gene>
<organism evidence="2">
    <name type="scientific">hydrothermal vent metagenome</name>
    <dbReference type="NCBI Taxonomy" id="652676"/>
    <lineage>
        <taxon>unclassified sequences</taxon>
        <taxon>metagenomes</taxon>
        <taxon>ecological metagenomes</taxon>
    </lineage>
</organism>
<feature type="domain" description="DUF6265" evidence="1">
    <location>
        <begin position="38"/>
        <end position="145"/>
    </location>
</feature>
<reference evidence="2" key="1">
    <citation type="submission" date="2018-06" db="EMBL/GenBank/DDBJ databases">
        <authorList>
            <person name="Zhirakovskaya E."/>
        </authorList>
    </citation>
    <scope>NUCLEOTIDE SEQUENCE</scope>
</reference>
<protein>
    <recommendedName>
        <fullName evidence="1">DUF6265 domain-containing protein</fullName>
    </recommendedName>
</protein>
<evidence type="ECO:0000313" key="2">
    <source>
        <dbReference type="EMBL" id="VAW13177.1"/>
    </source>
</evidence>
<dbReference type="AlphaFoldDB" id="A0A3B0TIP8"/>
<dbReference type="InterPro" id="IPR046232">
    <property type="entry name" value="DUF6265"/>
</dbReference>
<dbReference type="PROSITE" id="PS51257">
    <property type="entry name" value="PROKAR_LIPOPROTEIN"/>
    <property type="match status" value="1"/>
</dbReference>
<name>A0A3B0TIP8_9ZZZZ</name>